<evidence type="ECO:0000256" key="4">
    <source>
        <dbReference type="ARBA" id="ARBA00022982"/>
    </source>
</evidence>
<dbReference type="Gene3D" id="1.10.760.10">
    <property type="entry name" value="Cytochrome c-like domain"/>
    <property type="match status" value="1"/>
</dbReference>
<evidence type="ECO:0000256" key="5">
    <source>
        <dbReference type="ARBA" id="ARBA00023004"/>
    </source>
</evidence>
<organism evidence="7">
    <name type="scientific">marine metagenome</name>
    <dbReference type="NCBI Taxonomy" id="408172"/>
    <lineage>
        <taxon>unclassified sequences</taxon>
        <taxon>metagenomes</taxon>
        <taxon>ecological metagenomes</taxon>
    </lineage>
</organism>
<keyword evidence="4" id="KW-0249">Electron transport</keyword>
<keyword evidence="2" id="KW-0349">Heme</keyword>
<dbReference type="PROSITE" id="PS51007">
    <property type="entry name" value="CYTC"/>
    <property type="match status" value="1"/>
</dbReference>
<proteinExistence type="predicted"/>
<dbReference type="AlphaFoldDB" id="A0A381N806"/>
<dbReference type="InterPro" id="IPR036909">
    <property type="entry name" value="Cyt_c-like_dom_sf"/>
</dbReference>
<name>A0A381N806_9ZZZZ</name>
<dbReference type="GO" id="GO:0005506">
    <property type="term" value="F:iron ion binding"/>
    <property type="evidence" value="ECO:0007669"/>
    <property type="project" value="InterPro"/>
</dbReference>
<evidence type="ECO:0000256" key="2">
    <source>
        <dbReference type="ARBA" id="ARBA00022617"/>
    </source>
</evidence>
<evidence type="ECO:0000256" key="3">
    <source>
        <dbReference type="ARBA" id="ARBA00022723"/>
    </source>
</evidence>
<dbReference type="SUPFAM" id="SSF46626">
    <property type="entry name" value="Cytochrome c"/>
    <property type="match status" value="1"/>
</dbReference>
<gene>
    <name evidence="7" type="ORF">METZ01_LOCUS3614</name>
</gene>
<dbReference type="InterPro" id="IPR002323">
    <property type="entry name" value="Cyt_CIE"/>
</dbReference>
<dbReference type="PRINTS" id="PR00607">
    <property type="entry name" value="CYTCHROMECIE"/>
</dbReference>
<protein>
    <recommendedName>
        <fullName evidence="6">Cytochrome c domain-containing protein</fullName>
    </recommendedName>
</protein>
<dbReference type="PANTHER" id="PTHR40942">
    <property type="match status" value="1"/>
</dbReference>
<accession>A0A381N806</accession>
<dbReference type="GO" id="GO:0020037">
    <property type="term" value="F:heme binding"/>
    <property type="evidence" value="ECO:0007669"/>
    <property type="project" value="InterPro"/>
</dbReference>
<dbReference type="PANTHER" id="PTHR40942:SF2">
    <property type="entry name" value="CYTOCHROME-RELATED"/>
    <property type="match status" value="1"/>
</dbReference>
<sequence length="109" mass="11806">MPKPQLIKNLALIAAVCVFQYLIAAESGNFNAAATYQSTCYACHGTGQAHAPIVGETIEWEIRLEKGMDTLVKNTIEGLNGVMPARGLCIACSDEDLKAIVEYMIEQSQ</sequence>
<dbReference type="GO" id="GO:0009055">
    <property type="term" value="F:electron transfer activity"/>
    <property type="evidence" value="ECO:0007669"/>
    <property type="project" value="InterPro"/>
</dbReference>
<evidence type="ECO:0000259" key="6">
    <source>
        <dbReference type="PROSITE" id="PS51007"/>
    </source>
</evidence>
<keyword evidence="1" id="KW-0813">Transport</keyword>
<dbReference type="Pfam" id="PF13442">
    <property type="entry name" value="Cytochrome_CBB3"/>
    <property type="match status" value="1"/>
</dbReference>
<dbReference type="EMBL" id="UINC01000188">
    <property type="protein sequence ID" value="SUZ50760.1"/>
    <property type="molecule type" value="Genomic_DNA"/>
</dbReference>
<keyword evidence="3" id="KW-0479">Metal-binding</keyword>
<dbReference type="InterPro" id="IPR009056">
    <property type="entry name" value="Cyt_c-like_dom"/>
</dbReference>
<keyword evidence="5" id="KW-0408">Iron</keyword>
<evidence type="ECO:0000313" key="7">
    <source>
        <dbReference type="EMBL" id="SUZ50760.1"/>
    </source>
</evidence>
<feature type="domain" description="Cytochrome c" evidence="6">
    <location>
        <begin position="23"/>
        <end position="108"/>
    </location>
</feature>
<reference evidence="7" key="1">
    <citation type="submission" date="2018-05" db="EMBL/GenBank/DDBJ databases">
        <authorList>
            <person name="Lanie J.A."/>
            <person name="Ng W.-L."/>
            <person name="Kazmierczak K.M."/>
            <person name="Andrzejewski T.M."/>
            <person name="Davidsen T.M."/>
            <person name="Wayne K.J."/>
            <person name="Tettelin H."/>
            <person name="Glass J.I."/>
            <person name="Rusch D."/>
            <person name="Podicherti R."/>
            <person name="Tsui H.-C.T."/>
            <person name="Winkler M.E."/>
        </authorList>
    </citation>
    <scope>NUCLEOTIDE SEQUENCE</scope>
</reference>
<evidence type="ECO:0000256" key="1">
    <source>
        <dbReference type="ARBA" id="ARBA00022448"/>
    </source>
</evidence>